<dbReference type="PROSITE" id="PS51186">
    <property type="entry name" value="GNAT"/>
    <property type="match status" value="1"/>
</dbReference>
<evidence type="ECO:0000256" key="1">
    <source>
        <dbReference type="ARBA" id="ARBA00022679"/>
    </source>
</evidence>
<evidence type="ECO:0000256" key="2">
    <source>
        <dbReference type="ARBA" id="ARBA00023315"/>
    </source>
</evidence>
<dbReference type="EMBL" id="LT629776">
    <property type="protein sequence ID" value="SDS55765.1"/>
    <property type="molecule type" value="Genomic_DNA"/>
</dbReference>
<gene>
    <name evidence="4" type="ORF">SAMN04489860_1815</name>
</gene>
<keyword evidence="1" id="KW-0808">Transferase</keyword>
<name>A0A1H1T6B0_9CELL</name>
<evidence type="ECO:0000313" key="5">
    <source>
        <dbReference type="Proteomes" id="UP000185663"/>
    </source>
</evidence>
<dbReference type="InterPro" id="IPR000182">
    <property type="entry name" value="GNAT_dom"/>
</dbReference>
<protein>
    <submittedName>
        <fullName evidence="4">Ribosomal protein S18 acetylase RimI</fullName>
    </submittedName>
</protein>
<dbReference type="RefSeq" id="WP_083372306.1">
    <property type="nucleotide sequence ID" value="NZ_LT629776.1"/>
</dbReference>
<dbReference type="SUPFAM" id="SSF55729">
    <property type="entry name" value="Acyl-CoA N-acyltransferases (Nat)"/>
    <property type="match status" value="1"/>
</dbReference>
<evidence type="ECO:0000313" key="4">
    <source>
        <dbReference type="EMBL" id="SDS55765.1"/>
    </source>
</evidence>
<proteinExistence type="predicted"/>
<dbReference type="GO" id="GO:0005840">
    <property type="term" value="C:ribosome"/>
    <property type="evidence" value="ECO:0007669"/>
    <property type="project" value="UniProtKB-KW"/>
</dbReference>
<dbReference type="Proteomes" id="UP000185663">
    <property type="component" value="Chromosome I"/>
</dbReference>
<dbReference type="InterPro" id="IPR050832">
    <property type="entry name" value="Bact_Acetyltransf"/>
</dbReference>
<dbReference type="Gene3D" id="3.40.630.30">
    <property type="match status" value="1"/>
</dbReference>
<organism evidence="4 5">
    <name type="scientific">Paraoerskovia marina</name>
    <dbReference type="NCBI Taxonomy" id="545619"/>
    <lineage>
        <taxon>Bacteria</taxon>
        <taxon>Bacillati</taxon>
        <taxon>Actinomycetota</taxon>
        <taxon>Actinomycetes</taxon>
        <taxon>Micrococcales</taxon>
        <taxon>Cellulomonadaceae</taxon>
        <taxon>Paraoerskovia</taxon>
    </lineage>
</organism>
<dbReference type="STRING" id="545619.SAMN04489860_1815"/>
<keyword evidence="4" id="KW-0687">Ribonucleoprotein</keyword>
<dbReference type="GO" id="GO:0016747">
    <property type="term" value="F:acyltransferase activity, transferring groups other than amino-acyl groups"/>
    <property type="evidence" value="ECO:0007669"/>
    <property type="project" value="InterPro"/>
</dbReference>
<dbReference type="OrthoDB" id="5192872at2"/>
<keyword evidence="5" id="KW-1185">Reference proteome</keyword>
<accession>A0A1H1T6B0</accession>
<keyword evidence="2" id="KW-0012">Acyltransferase</keyword>
<evidence type="ECO:0000259" key="3">
    <source>
        <dbReference type="PROSITE" id="PS51186"/>
    </source>
</evidence>
<dbReference type="Pfam" id="PF00583">
    <property type="entry name" value="Acetyltransf_1"/>
    <property type="match status" value="1"/>
</dbReference>
<keyword evidence="4" id="KW-0689">Ribosomal protein</keyword>
<dbReference type="CDD" id="cd04301">
    <property type="entry name" value="NAT_SF"/>
    <property type="match status" value="1"/>
</dbReference>
<dbReference type="AlphaFoldDB" id="A0A1H1T6B0"/>
<dbReference type="eggNOG" id="COG0456">
    <property type="taxonomic scope" value="Bacteria"/>
</dbReference>
<dbReference type="PANTHER" id="PTHR43877">
    <property type="entry name" value="AMINOALKYLPHOSPHONATE N-ACETYLTRANSFERASE-RELATED-RELATED"/>
    <property type="match status" value="1"/>
</dbReference>
<feature type="domain" description="N-acetyltransferase" evidence="3">
    <location>
        <begin position="5"/>
        <end position="162"/>
    </location>
</feature>
<dbReference type="InterPro" id="IPR016181">
    <property type="entry name" value="Acyl_CoA_acyltransferase"/>
</dbReference>
<sequence>MRIAVDVRGAAHRELPALAVLCAEARGESSAGVQVCTPDTDRIVRHLSVLLAVPGGVVLGAYDGDEPVGFLLARVVSPGALNDEPSLYIEAVYVSSTARRRGVGHALLAMAAEIAVSTGCVDVYAVPIPGARGIQRFFARMGFAPAVAHRVVTTATLQRRLAAEAGPNKRAVARQGIEDLIARRRRARAELTSGPVDLREFQRARREDSDRVAR</sequence>
<reference evidence="4 5" key="1">
    <citation type="submission" date="2016-10" db="EMBL/GenBank/DDBJ databases">
        <authorList>
            <person name="de Groot N.N."/>
        </authorList>
    </citation>
    <scope>NUCLEOTIDE SEQUENCE [LARGE SCALE GENOMIC DNA]</scope>
    <source>
        <strain evidence="4 5">DSM 22126</strain>
    </source>
</reference>